<accession>A0AB34IJS4</accession>
<protein>
    <recommendedName>
        <fullName evidence="3">Sulfotransferase family protein</fullName>
    </recommendedName>
</protein>
<sequence>MEPVRWLHVPKTGSSFINAVARYGCAELRPTNLSFGMPHEFTAWHAATSRQRRRRACERLEPPWAGHAPLAAAEAARHGLRVVAMFRRPAQRLLSGFYHADGVSAALQAKTMIAPGMPAGEREEMRRAVGGDAARYARWPGIASCATKMLIGRACASRYVPTDADVRSARWIVRRRLAVVGLVEHWASSICVFHRLLLSRVPIHHSELANTHAGPERVARARLNKTDYDEGLLRGFVDVHDEAVYATARDRLYEDMRRTGCGP</sequence>
<name>A0AB34IJS4_PRYPA</name>
<keyword evidence="2" id="KW-1185">Reference proteome</keyword>
<proteinExistence type="predicted"/>
<gene>
    <name evidence="1" type="ORF">AB1Y20_013679</name>
</gene>
<evidence type="ECO:0008006" key="3">
    <source>
        <dbReference type="Google" id="ProtNLM"/>
    </source>
</evidence>
<dbReference type="AlphaFoldDB" id="A0AB34IJS4"/>
<dbReference type="InterPro" id="IPR027417">
    <property type="entry name" value="P-loop_NTPase"/>
</dbReference>
<evidence type="ECO:0000313" key="1">
    <source>
        <dbReference type="EMBL" id="KAL1499168.1"/>
    </source>
</evidence>
<organism evidence="1 2">
    <name type="scientific">Prymnesium parvum</name>
    <name type="common">Toxic golden alga</name>
    <dbReference type="NCBI Taxonomy" id="97485"/>
    <lineage>
        <taxon>Eukaryota</taxon>
        <taxon>Haptista</taxon>
        <taxon>Haptophyta</taxon>
        <taxon>Prymnesiophyceae</taxon>
        <taxon>Prymnesiales</taxon>
        <taxon>Prymnesiaceae</taxon>
        <taxon>Prymnesium</taxon>
    </lineage>
</organism>
<dbReference type="Proteomes" id="UP001515480">
    <property type="component" value="Unassembled WGS sequence"/>
</dbReference>
<evidence type="ECO:0000313" key="2">
    <source>
        <dbReference type="Proteomes" id="UP001515480"/>
    </source>
</evidence>
<dbReference type="EMBL" id="JBGBPQ010000026">
    <property type="protein sequence ID" value="KAL1499168.1"/>
    <property type="molecule type" value="Genomic_DNA"/>
</dbReference>
<dbReference type="Gene3D" id="3.40.50.300">
    <property type="entry name" value="P-loop containing nucleotide triphosphate hydrolases"/>
    <property type="match status" value="1"/>
</dbReference>
<comment type="caution">
    <text evidence="1">The sequence shown here is derived from an EMBL/GenBank/DDBJ whole genome shotgun (WGS) entry which is preliminary data.</text>
</comment>
<reference evidence="1 2" key="1">
    <citation type="journal article" date="2024" name="Science">
        <title>Giant polyketide synthase enzymes in the biosynthesis of giant marine polyether toxins.</title>
        <authorList>
            <person name="Fallon T.R."/>
            <person name="Shende V.V."/>
            <person name="Wierzbicki I.H."/>
            <person name="Pendleton A.L."/>
            <person name="Watervoot N.F."/>
            <person name="Auber R.P."/>
            <person name="Gonzalez D.J."/>
            <person name="Wisecaver J.H."/>
            <person name="Moore B.S."/>
        </authorList>
    </citation>
    <scope>NUCLEOTIDE SEQUENCE [LARGE SCALE GENOMIC DNA]</scope>
    <source>
        <strain evidence="1 2">12B1</strain>
    </source>
</reference>